<reference evidence="2 3" key="1">
    <citation type="submission" date="2021-06" db="EMBL/GenBank/DDBJ databases">
        <authorList>
            <person name="Grouzdev D.S."/>
            <person name="Koziaeva V."/>
        </authorList>
    </citation>
    <scope>NUCLEOTIDE SEQUENCE [LARGE SCALE GENOMIC DNA]</scope>
    <source>
        <strain evidence="2 3">22</strain>
    </source>
</reference>
<dbReference type="Proteomes" id="UP000766595">
    <property type="component" value="Unassembled WGS sequence"/>
</dbReference>
<dbReference type="InterPro" id="IPR008984">
    <property type="entry name" value="SMAD_FHA_dom_sf"/>
</dbReference>
<protein>
    <submittedName>
        <fullName evidence="2">FHA domain-containing protein</fullName>
    </submittedName>
</protein>
<evidence type="ECO:0000259" key="1">
    <source>
        <dbReference type="Pfam" id="PF00498"/>
    </source>
</evidence>
<dbReference type="SUPFAM" id="SSF49879">
    <property type="entry name" value="SMAD/FHA domain"/>
    <property type="match status" value="1"/>
</dbReference>
<proteinExistence type="predicted"/>
<dbReference type="RefSeq" id="WP_261970536.1">
    <property type="nucleotide sequence ID" value="NZ_JAHHZF010000011.1"/>
</dbReference>
<dbReference type="InterPro" id="IPR000253">
    <property type="entry name" value="FHA_dom"/>
</dbReference>
<dbReference type="CDD" id="cd00060">
    <property type="entry name" value="FHA"/>
    <property type="match status" value="1"/>
</dbReference>
<name>A0A947D6V6_9HYPH</name>
<dbReference type="EMBL" id="JAHHZF010000011">
    <property type="protein sequence ID" value="MBT9292021.1"/>
    <property type="molecule type" value="Genomic_DNA"/>
</dbReference>
<evidence type="ECO:0000313" key="3">
    <source>
        <dbReference type="Proteomes" id="UP000766595"/>
    </source>
</evidence>
<accession>A0A947D6V6</accession>
<dbReference type="Pfam" id="PF00498">
    <property type="entry name" value="FHA"/>
    <property type="match status" value="1"/>
</dbReference>
<dbReference type="AlphaFoldDB" id="A0A947D6V6"/>
<keyword evidence="3" id="KW-1185">Reference proteome</keyword>
<feature type="domain" description="FHA" evidence="1">
    <location>
        <begin position="70"/>
        <end position="138"/>
    </location>
</feature>
<dbReference type="Gene3D" id="2.60.200.20">
    <property type="match status" value="1"/>
</dbReference>
<sequence>MSRFNDPEEDRTRVVGTRPGEEEALRLEGDLDAVETQLVMRRSNNPMARLVVIDGHGLGNAKPIYPGTNSIGRDRKNRVALDFGDDTISRIDHAIIVCDDRSLNFRIYDGGKLNPVHVNSVLVTGERELSIGDVIELGSTLLRLEAV</sequence>
<evidence type="ECO:0000313" key="2">
    <source>
        <dbReference type="EMBL" id="MBT9292021.1"/>
    </source>
</evidence>
<comment type="caution">
    <text evidence="2">The sequence shown here is derived from an EMBL/GenBank/DDBJ whole genome shotgun (WGS) entry which is preliminary data.</text>
</comment>
<organism evidence="2 3">
    <name type="scientific">Prosthecodimorpha staleyi</name>
    <dbReference type="NCBI Taxonomy" id="2840188"/>
    <lineage>
        <taxon>Bacteria</taxon>
        <taxon>Pseudomonadati</taxon>
        <taxon>Pseudomonadota</taxon>
        <taxon>Alphaproteobacteria</taxon>
        <taxon>Hyphomicrobiales</taxon>
        <taxon>Ancalomicrobiaceae</taxon>
        <taxon>Prosthecodimorpha</taxon>
    </lineage>
</organism>
<gene>
    <name evidence="2" type="ORF">KL771_21335</name>
</gene>